<proteinExistence type="predicted"/>
<dbReference type="Proteomes" id="UP000287651">
    <property type="component" value="Unassembled WGS sequence"/>
</dbReference>
<feature type="compositionally biased region" description="Low complexity" evidence="1">
    <location>
        <begin position="30"/>
        <end position="43"/>
    </location>
</feature>
<sequence length="112" mass="12108">MLIGSPYESVTPEITVEVRLSIRTRPLCRSSSADTDSSGSQESPPEGVRPEAGLVLVDSHIPMIPASSGRGPSRTEKTSYSLGWLASADMLEEHHWIKSILVARSLYARLGS</sequence>
<evidence type="ECO:0000256" key="1">
    <source>
        <dbReference type="SAM" id="MobiDB-lite"/>
    </source>
</evidence>
<reference evidence="2 3" key="1">
    <citation type="journal article" date="2014" name="Agronomy (Basel)">
        <title>A Draft Genome Sequence for Ensete ventricosum, the Drought-Tolerant Tree Against Hunger.</title>
        <authorList>
            <person name="Harrison J."/>
            <person name="Moore K.A."/>
            <person name="Paszkiewicz K."/>
            <person name="Jones T."/>
            <person name="Grant M."/>
            <person name="Ambacheew D."/>
            <person name="Muzemil S."/>
            <person name="Studholme D.J."/>
        </authorList>
    </citation>
    <scope>NUCLEOTIDE SEQUENCE [LARGE SCALE GENOMIC DNA]</scope>
</reference>
<evidence type="ECO:0000313" key="3">
    <source>
        <dbReference type="Proteomes" id="UP000287651"/>
    </source>
</evidence>
<dbReference type="EMBL" id="AMZH03020274">
    <property type="protein sequence ID" value="RRT39337.1"/>
    <property type="molecule type" value="Genomic_DNA"/>
</dbReference>
<comment type="caution">
    <text evidence="2">The sequence shown here is derived from an EMBL/GenBank/DDBJ whole genome shotgun (WGS) entry which is preliminary data.</text>
</comment>
<protein>
    <submittedName>
        <fullName evidence="2">Uncharacterized protein</fullName>
    </submittedName>
</protein>
<accession>A0A426XIM9</accession>
<feature type="region of interest" description="Disordered" evidence="1">
    <location>
        <begin position="27"/>
        <end position="52"/>
    </location>
</feature>
<name>A0A426XIM9_ENSVE</name>
<dbReference type="AlphaFoldDB" id="A0A426XIM9"/>
<organism evidence="2 3">
    <name type="scientific">Ensete ventricosum</name>
    <name type="common">Abyssinian banana</name>
    <name type="synonym">Musa ensete</name>
    <dbReference type="NCBI Taxonomy" id="4639"/>
    <lineage>
        <taxon>Eukaryota</taxon>
        <taxon>Viridiplantae</taxon>
        <taxon>Streptophyta</taxon>
        <taxon>Embryophyta</taxon>
        <taxon>Tracheophyta</taxon>
        <taxon>Spermatophyta</taxon>
        <taxon>Magnoliopsida</taxon>
        <taxon>Liliopsida</taxon>
        <taxon>Zingiberales</taxon>
        <taxon>Musaceae</taxon>
        <taxon>Ensete</taxon>
    </lineage>
</organism>
<gene>
    <name evidence="2" type="ORF">B296_00059229</name>
</gene>
<evidence type="ECO:0000313" key="2">
    <source>
        <dbReference type="EMBL" id="RRT39337.1"/>
    </source>
</evidence>